<keyword evidence="25" id="KW-1185">Reference proteome</keyword>
<dbReference type="CDD" id="cd00303">
    <property type="entry name" value="retropepsin_like"/>
    <property type="match status" value="1"/>
</dbReference>
<dbReference type="InterPro" id="IPR021109">
    <property type="entry name" value="Peptidase_aspartic_dom_sf"/>
</dbReference>
<keyword evidence="8" id="KW-0064">Aspartyl protease</keyword>
<evidence type="ECO:0000256" key="10">
    <source>
        <dbReference type="ARBA" id="ARBA00022801"/>
    </source>
</evidence>
<protein>
    <recommendedName>
        <fullName evidence="2">RNA-directed DNA polymerase</fullName>
        <ecNumber evidence="2">2.7.7.49</ecNumber>
    </recommendedName>
</protein>
<dbReference type="Pfam" id="PF00002">
    <property type="entry name" value="7tm_2"/>
    <property type="match status" value="1"/>
</dbReference>
<dbReference type="InterPro" id="IPR041577">
    <property type="entry name" value="RT_RNaseH_2"/>
</dbReference>
<keyword evidence="18" id="KW-0511">Multifunctional enzyme</keyword>
<keyword evidence="10" id="KW-0378">Hydrolase</keyword>
<dbReference type="SUPFAM" id="SSF57756">
    <property type="entry name" value="Retrovirus zinc finger-like domains"/>
    <property type="match status" value="1"/>
</dbReference>
<keyword evidence="7" id="KW-0540">Nuclease</keyword>
<dbReference type="InterPro" id="IPR050951">
    <property type="entry name" value="Retrovirus_Pol_polyprotein"/>
</dbReference>
<keyword evidence="19" id="KW-0863">Zinc-finger</keyword>
<evidence type="ECO:0000256" key="3">
    <source>
        <dbReference type="ARBA" id="ARBA00022670"/>
    </source>
</evidence>
<dbReference type="InterPro" id="IPR036875">
    <property type="entry name" value="Znf_CCHC_sf"/>
</dbReference>
<keyword evidence="12" id="KW-0694">RNA-binding</keyword>
<evidence type="ECO:0000256" key="6">
    <source>
        <dbReference type="ARBA" id="ARBA00022695"/>
    </source>
</evidence>
<keyword evidence="3" id="KW-0645">Protease</keyword>
<evidence type="ECO:0000256" key="21">
    <source>
        <dbReference type="SAM" id="Phobius"/>
    </source>
</evidence>
<dbReference type="InterPro" id="IPR000477">
    <property type="entry name" value="RT_dom"/>
</dbReference>
<evidence type="ECO:0000256" key="4">
    <source>
        <dbReference type="ARBA" id="ARBA00022679"/>
    </source>
</evidence>
<evidence type="ECO:0000256" key="14">
    <source>
        <dbReference type="ARBA" id="ARBA00022918"/>
    </source>
</evidence>
<feature type="transmembrane region" description="Helical" evidence="21">
    <location>
        <begin position="44"/>
        <end position="67"/>
    </location>
</feature>
<dbReference type="InterPro" id="IPR043128">
    <property type="entry name" value="Rev_trsase/Diguanyl_cyclase"/>
</dbReference>
<keyword evidence="15 21" id="KW-1133">Transmembrane helix</keyword>
<dbReference type="Gene3D" id="1.20.1070.10">
    <property type="entry name" value="Rhodopsin 7-helix transmembrane proteins"/>
    <property type="match status" value="1"/>
</dbReference>
<dbReference type="Gene3D" id="2.40.70.10">
    <property type="entry name" value="Acid Proteases"/>
    <property type="match status" value="1"/>
</dbReference>
<sequence length="1200" mass="137000">MLLSFIVPMTSLILVNTVLMVLVLKSFFELRPVTHKVEIKKTRVFLRAGVSLLPYFAVNWFLGVLALEDAATPIFQYTFTFSNTLQGISLDLGLLDKEPIMINNESRETSSQVPSTYLSLQQPRCPSTFAGDGSQDDQKWLKEYKRVAKFNRWDDTMCLANAVFFLEGTARKWFENNEEALTSWGDFQRALGEAFGQQEEVIKESESLLKNSAQKVKESSETYIRDVLYLCKIVNPRMDDETKLGHLMKGVAEDIYQILIANVAPMAYEEKDLPSLIRRIVQEEIQKVIAQPRPTTDSLEDLIREEVKMNLSPISKRPSILVRNQSIPFRTYESSKITECSSPPTLPKSQQWRTPDDRLLCFHCGRPGHIIRYCRERKQVFADARTRREPRRPTTLGDYMTNIDEIEPRIPPARQPRSASPYQGRWISTGRRPSRSPARVLNPPSTIATKLKNNSVKITIKRTEVLALVDSGADYSVISEDFRRLIKVPMLSSRGPIIKVANSKCVRALGRCILRSSDYCSKALTLDKETIIPASVVSLKHGRSKVWMANGSDLAKIIPAGMKVAEISLIDTRDYAPIKQRPYRVSPRERSIIQTEVDNMLELGIIQPSDSPWSSPVVLVKKKDGSWRFCVDYRRLNKITRKDVYPLPRIDETLDSLRGASIFSTMDLKSGYWQIEVDETDREKTAFVTPDGIFEFKVMPFGLCNTPATFELIMDNLLRGLKWTISGLKLNSEKCSFGANQIEVLGHLIDGDGIYPDPDKVEAVINFPRPENVSEVRSLLGLCSYYRRFIKNFAYIAGALNELLRMGGRFIWTDSQESSFNQLKSALTSEPVLGHFDETAPIYVHTDSSGYGVGSVFRMFGRTLVNQQISTVPVWPPFSIVTDHHSLCWLANLKDPSGRLARWALRLQEYEVTVYYKNGHKHKDVDFLSRSPLPDTSEETEEDIPSLAMVTDVEKEQKLDPSLAKMMKNCDDPNFKRFAIMNKILYKKKHDPLGRRWLLVVPKSLRLEVLRSFHDAPTAGHLGFAKTSLQRLIPHRQTDKPRDEIRHWETCFRFHGREAETMLDTLLPYQPDYENDEYLSQLIIDAEDARQLARLHTIRTQDIDKRRYDSRHRPVYYNVGDLVWIFTPVRKTEILREEETKVAAEAETDPEPRASVPARGRLPAPAGVGGAMLLQDQTLAAPVQPAFSRFYLHRGKSTFR</sequence>
<dbReference type="Gene3D" id="1.10.340.70">
    <property type="match status" value="1"/>
</dbReference>
<name>A0ABY6K245_9ARAC</name>
<feature type="transmembrane region" description="Helical" evidence="21">
    <location>
        <begin position="6"/>
        <end position="24"/>
    </location>
</feature>
<feature type="region of interest" description="Disordered" evidence="20">
    <location>
        <begin position="1141"/>
        <end position="1161"/>
    </location>
</feature>
<evidence type="ECO:0000259" key="23">
    <source>
        <dbReference type="PROSITE" id="PS50175"/>
    </source>
</evidence>
<keyword evidence="13" id="KW-0229">DNA integration</keyword>
<dbReference type="InterPro" id="IPR041373">
    <property type="entry name" value="RT_RNaseH"/>
</dbReference>
<dbReference type="PROSITE" id="PS00141">
    <property type="entry name" value="ASP_PROTEASE"/>
    <property type="match status" value="1"/>
</dbReference>
<keyword evidence="4" id="KW-0808">Transferase</keyword>
<evidence type="ECO:0000259" key="22">
    <source>
        <dbReference type="PROSITE" id="PS50158"/>
    </source>
</evidence>
<evidence type="ECO:0000256" key="20">
    <source>
        <dbReference type="SAM" id="MobiDB-lite"/>
    </source>
</evidence>
<evidence type="ECO:0000256" key="13">
    <source>
        <dbReference type="ARBA" id="ARBA00022908"/>
    </source>
</evidence>
<dbReference type="PROSITE" id="PS50158">
    <property type="entry name" value="ZF_CCHC"/>
    <property type="match status" value="1"/>
</dbReference>
<dbReference type="Gene3D" id="4.10.60.10">
    <property type="entry name" value="Zinc finger, CCHC-type"/>
    <property type="match status" value="1"/>
</dbReference>
<evidence type="ECO:0000256" key="11">
    <source>
        <dbReference type="ARBA" id="ARBA00022842"/>
    </source>
</evidence>
<reference evidence="24 25" key="1">
    <citation type="submission" date="2022-01" db="EMBL/GenBank/DDBJ databases">
        <title>A chromosomal length assembly of Cordylochernes scorpioides.</title>
        <authorList>
            <person name="Zeh D."/>
            <person name="Zeh J."/>
        </authorList>
    </citation>
    <scope>NUCLEOTIDE SEQUENCE [LARGE SCALE GENOMIC DNA]</scope>
    <source>
        <strain evidence="24">IN4F17</strain>
        <tissue evidence="24">Whole Body</tissue>
    </source>
</reference>
<dbReference type="CDD" id="cd01647">
    <property type="entry name" value="RT_LTR"/>
    <property type="match status" value="1"/>
</dbReference>
<keyword evidence="9" id="KW-0255">Endonuclease</keyword>
<evidence type="ECO:0000256" key="15">
    <source>
        <dbReference type="ARBA" id="ARBA00022989"/>
    </source>
</evidence>
<dbReference type="EMBL" id="CP092864">
    <property type="protein sequence ID" value="UYV62954.1"/>
    <property type="molecule type" value="Genomic_DNA"/>
</dbReference>
<dbReference type="PROSITE" id="PS50175">
    <property type="entry name" value="ASP_PROT_RETROV"/>
    <property type="match status" value="1"/>
</dbReference>
<keyword evidence="14" id="KW-0695">RNA-directed DNA polymerase</keyword>
<keyword evidence="19" id="KW-0862">Zinc</keyword>
<dbReference type="EC" id="2.7.7.49" evidence="2"/>
<dbReference type="InterPro" id="IPR001995">
    <property type="entry name" value="Peptidase_A2_cat"/>
</dbReference>
<evidence type="ECO:0000256" key="16">
    <source>
        <dbReference type="ARBA" id="ARBA00023125"/>
    </source>
</evidence>
<evidence type="ECO:0000256" key="7">
    <source>
        <dbReference type="ARBA" id="ARBA00022722"/>
    </source>
</evidence>
<feature type="domain" description="CCHC-type" evidence="22">
    <location>
        <begin position="361"/>
        <end position="376"/>
    </location>
</feature>
<dbReference type="Pfam" id="PF17919">
    <property type="entry name" value="RT_RNaseH_2"/>
    <property type="match status" value="1"/>
</dbReference>
<dbReference type="Gene3D" id="3.30.70.270">
    <property type="match status" value="2"/>
</dbReference>
<evidence type="ECO:0000256" key="5">
    <source>
        <dbReference type="ARBA" id="ARBA00022692"/>
    </source>
</evidence>
<evidence type="ECO:0000256" key="12">
    <source>
        <dbReference type="ARBA" id="ARBA00022884"/>
    </source>
</evidence>
<evidence type="ECO:0000256" key="1">
    <source>
        <dbReference type="ARBA" id="ARBA00004141"/>
    </source>
</evidence>
<keyword evidence="17 21" id="KW-0472">Membrane</keyword>
<accession>A0ABY6K245</accession>
<dbReference type="SUPFAM" id="SSF56672">
    <property type="entry name" value="DNA/RNA polymerases"/>
    <property type="match status" value="1"/>
</dbReference>
<evidence type="ECO:0000313" key="24">
    <source>
        <dbReference type="EMBL" id="UYV62954.1"/>
    </source>
</evidence>
<evidence type="ECO:0000256" key="9">
    <source>
        <dbReference type="ARBA" id="ARBA00022759"/>
    </source>
</evidence>
<feature type="domain" description="Peptidase A2" evidence="23">
    <location>
        <begin position="465"/>
        <end position="480"/>
    </location>
</feature>
<evidence type="ECO:0000256" key="17">
    <source>
        <dbReference type="ARBA" id="ARBA00023136"/>
    </source>
</evidence>
<comment type="subcellular location">
    <subcellularLocation>
        <location evidence="1">Membrane</location>
        <topology evidence="1">Multi-pass membrane protein</topology>
    </subcellularLocation>
</comment>
<dbReference type="Proteomes" id="UP001235939">
    <property type="component" value="Chromosome 02"/>
</dbReference>
<dbReference type="Gene3D" id="3.10.10.10">
    <property type="entry name" value="HIV Type 1 Reverse Transcriptase, subunit A, domain 1"/>
    <property type="match status" value="1"/>
</dbReference>
<dbReference type="InterPro" id="IPR001969">
    <property type="entry name" value="Aspartic_peptidase_AS"/>
</dbReference>
<evidence type="ECO:0000256" key="18">
    <source>
        <dbReference type="ARBA" id="ARBA00023268"/>
    </source>
</evidence>
<evidence type="ECO:0000256" key="19">
    <source>
        <dbReference type="PROSITE-ProRule" id="PRU00047"/>
    </source>
</evidence>
<dbReference type="PANTHER" id="PTHR37984">
    <property type="entry name" value="PROTEIN CBG26694"/>
    <property type="match status" value="1"/>
</dbReference>
<dbReference type="Pfam" id="PF00078">
    <property type="entry name" value="RVT_1"/>
    <property type="match status" value="1"/>
</dbReference>
<keyword evidence="11" id="KW-0460">Magnesium</keyword>
<keyword evidence="5 21" id="KW-0812">Transmembrane</keyword>
<evidence type="ECO:0000256" key="2">
    <source>
        <dbReference type="ARBA" id="ARBA00012493"/>
    </source>
</evidence>
<organism evidence="24 25">
    <name type="scientific">Cordylochernes scorpioides</name>
    <dbReference type="NCBI Taxonomy" id="51811"/>
    <lineage>
        <taxon>Eukaryota</taxon>
        <taxon>Metazoa</taxon>
        <taxon>Ecdysozoa</taxon>
        <taxon>Arthropoda</taxon>
        <taxon>Chelicerata</taxon>
        <taxon>Arachnida</taxon>
        <taxon>Pseudoscorpiones</taxon>
        <taxon>Cheliferoidea</taxon>
        <taxon>Chernetidae</taxon>
        <taxon>Cordylochernes</taxon>
    </lineage>
</organism>
<dbReference type="SMART" id="SM00343">
    <property type="entry name" value="ZnF_C2HC"/>
    <property type="match status" value="1"/>
</dbReference>
<feature type="region of interest" description="Disordered" evidence="20">
    <location>
        <begin position="410"/>
        <end position="444"/>
    </location>
</feature>
<evidence type="ECO:0000313" key="25">
    <source>
        <dbReference type="Proteomes" id="UP001235939"/>
    </source>
</evidence>
<dbReference type="PANTHER" id="PTHR37984:SF5">
    <property type="entry name" value="PROTEIN NYNRIN-LIKE"/>
    <property type="match status" value="1"/>
</dbReference>
<evidence type="ECO:0000256" key="8">
    <source>
        <dbReference type="ARBA" id="ARBA00022750"/>
    </source>
</evidence>
<keyword evidence="19" id="KW-0479">Metal-binding</keyword>
<dbReference type="InterPro" id="IPR001878">
    <property type="entry name" value="Znf_CCHC"/>
</dbReference>
<dbReference type="InterPro" id="IPR000832">
    <property type="entry name" value="GPCR_2_secretin-like"/>
</dbReference>
<proteinExistence type="predicted"/>
<keyword evidence="6" id="KW-0548">Nucleotidyltransferase</keyword>
<keyword evidence="16" id="KW-0238">DNA-binding</keyword>
<dbReference type="InterPro" id="IPR043502">
    <property type="entry name" value="DNA/RNA_pol_sf"/>
</dbReference>
<gene>
    <name evidence="24" type="ORF">LAZ67_2002611</name>
</gene>
<dbReference type="Pfam" id="PF17917">
    <property type="entry name" value="RT_RNaseH"/>
    <property type="match status" value="1"/>
</dbReference>